<dbReference type="OrthoDB" id="5192783at2"/>
<dbReference type="STRING" id="1193518.BN13_510024"/>
<dbReference type="Proteomes" id="UP000035720">
    <property type="component" value="Unassembled WGS sequence"/>
</dbReference>
<evidence type="ECO:0000313" key="1">
    <source>
        <dbReference type="EMBL" id="CCI53954.1"/>
    </source>
</evidence>
<keyword evidence="2" id="KW-1185">Reference proteome</keyword>
<protein>
    <recommendedName>
        <fullName evidence="3">Coenzyme PQQ synthesis protein D (PqqD)</fullName>
    </recommendedName>
</protein>
<comment type="caution">
    <text evidence="1">The sequence shown here is derived from an EMBL/GenBank/DDBJ whole genome shotgun (WGS) entry which is preliminary data.</text>
</comment>
<evidence type="ECO:0008006" key="3">
    <source>
        <dbReference type="Google" id="ProtNLM"/>
    </source>
</evidence>
<gene>
    <name evidence="1" type="ORF">BN13_510024</name>
</gene>
<reference evidence="1 2" key="1">
    <citation type="journal article" date="2013" name="ISME J.">
        <title>A metabolic model for members of the genus Tetrasphaera involved in enhanced biological phosphorus removal.</title>
        <authorList>
            <person name="Kristiansen R."/>
            <person name="Nguyen H.T.T."/>
            <person name="Saunders A.M."/>
            <person name="Nielsen J.L."/>
            <person name="Wimmer R."/>
            <person name="Le V.Q."/>
            <person name="McIlroy S.J."/>
            <person name="Petrovski S."/>
            <person name="Seviour R.J."/>
            <person name="Calteau A."/>
            <person name="Nielsen K.L."/>
            <person name="Nielsen P.H."/>
        </authorList>
    </citation>
    <scope>NUCLEOTIDE SEQUENCE [LARGE SCALE GENOMIC DNA]</scope>
    <source>
        <strain evidence="1 2">Ben 74</strain>
    </source>
</reference>
<dbReference type="InterPro" id="IPR008792">
    <property type="entry name" value="PQQD"/>
</dbReference>
<name>A0A077MBJ6_9MICO</name>
<dbReference type="EMBL" id="CAJC01000163">
    <property type="protein sequence ID" value="CCI53954.1"/>
    <property type="molecule type" value="Genomic_DNA"/>
</dbReference>
<sequence length="95" mass="10335">METIGRTGPWVIDESVAWVHHDDRVVLVKLAPPFTALPTRLDATGAILWSAIAQGETLDELVTNFEGDPDEVRRGIIDFVTNVLAQGLIGPADRS</sequence>
<evidence type="ECO:0000313" key="2">
    <source>
        <dbReference type="Proteomes" id="UP000035720"/>
    </source>
</evidence>
<accession>A0A077MBJ6</accession>
<dbReference type="Pfam" id="PF05402">
    <property type="entry name" value="PqqD"/>
    <property type="match status" value="1"/>
</dbReference>
<organism evidence="1 2">
    <name type="scientific">Nostocoides jenkinsii Ben 74</name>
    <dbReference type="NCBI Taxonomy" id="1193518"/>
    <lineage>
        <taxon>Bacteria</taxon>
        <taxon>Bacillati</taxon>
        <taxon>Actinomycetota</taxon>
        <taxon>Actinomycetes</taxon>
        <taxon>Micrococcales</taxon>
        <taxon>Intrasporangiaceae</taxon>
        <taxon>Nostocoides</taxon>
    </lineage>
</organism>
<dbReference type="AlphaFoldDB" id="A0A077MBJ6"/>
<proteinExistence type="predicted"/>
<dbReference type="RefSeq" id="WP_048546331.1">
    <property type="nucleotide sequence ID" value="NZ_HF571038.1"/>
</dbReference>